<feature type="transmembrane region" description="Helical" evidence="1">
    <location>
        <begin position="140"/>
        <end position="160"/>
    </location>
</feature>
<gene>
    <name evidence="3" type="ORF">E5333_00195</name>
</gene>
<sequence length="166" mass="17855">MYKLIFLIAILASVLSACHASRASAVHAVVEEEVSVRRISDVDSLSSIISLLSSSLRIDISGLRIDFYPPTVADSVGTPPVRAAPKAISANRVTIADSSDSAIIDIHAVSEADSIDAQSHNTTQNHRTGTSQAGALMPQVQWFICSMVATIAVALLTLYFKFWRKK</sequence>
<dbReference type="Proteomes" id="UP000306630">
    <property type="component" value="Unassembled WGS sequence"/>
</dbReference>
<keyword evidence="1" id="KW-1133">Transmembrane helix</keyword>
<protein>
    <submittedName>
        <fullName evidence="3">Uncharacterized protein</fullName>
    </submittedName>
</protein>
<dbReference type="PROSITE" id="PS51257">
    <property type="entry name" value="PROKAR_LIPOPROTEIN"/>
    <property type="match status" value="1"/>
</dbReference>
<feature type="signal peptide" evidence="2">
    <location>
        <begin position="1"/>
        <end position="19"/>
    </location>
</feature>
<keyword evidence="2" id="KW-0732">Signal</keyword>
<keyword evidence="1" id="KW-0472">Membrane</keyword>
<reference evidence="3 4" key="1">
    <citation type="submission" date="2019-04" db="EMBL/GenBank/DDBJ databases">
        <title>Microbes associate with the intestines of laboratory mice.</title>
        <authorList>
            <person name="Navarre W."/>
            <person name="Wong E."/>
            <person name="Huang K."/>
            <person name="Tropini C."/>
            <person name="Ng K."/>
            <person name="Yu B."/>
        </authorList>
    </citation>
    <scope>NUCLEOTIDE SEQUENCE [LARGE SCALE GENOMIC DNA]</scope>
    <source>
        <strain evidence="3 4">NM06_A21</strain>
    </source>
</reference>
<dbReference type="AlphaFoldDB" id="A0A4S1ZKF0"/>
<evidence type="ECO:0000313" key="4">
    <source>
        <dbReference type="Proteomes" id="UP000306630"/>
    </source>
</evidence>
<feature type="chain" id="PRO_5030099684" evidence="2">
    <location>
        <begin position="20"/>
        <end position="166"/>
    </location>
</feature>
<comment type="caution">
    <text evidence="3">The sequence shown here is derived from an EMBL/GenBank/DDBJ whole genome shotgun (WGS) entry which is preliminary data.</text>
</comment>
<evidence type="ECO:0000256" key="1">
    <source>
        <dbReference type="SAM" id="Phobius"/>
    </source>
</evidence>
<dbReference type="RefSeq" id="WP_135957248.1">
    <property type="nucleotide sequence ID" value="NZ_CAOOOG010000027.1"/>
</dbReference>
<evidence type="ECO:0000256" key="2">
    <source>
        <dbReference type="SAM" id="SignalP"/>
    </source>
</evidence>
<organism evidence="3 4">
    <name type="scientific">Muribaculum intestinale</name>
    <dbReference type="NCBI Taxonomy" id="1796646"/>
    <lineage>
        <taxon>Bacteria</taxon>
        <taxon>Pseudomonadati</taxon>
        <taxon>Bacteroidota</taxon>
        <taxon>Bacteroidia</taxon>
        <taxon>Bacteroidales</taxon>
        <taxon>Muribaculaceae</taxon>
        <taxon>Muribaculum</taxon>
    </lineage>
</organism>
<dbReference type="EMBL" id="SRYD01000001">
    <property type="protein sequence ID" value="TGY76712.1"/>
    <property type="molecule type" value="Genomic_DNA"/>
</dbReference>
<keyword evidence="1" id="KW-0812">Transmembrane</keyword>
<name>A0A4S1ZKF0_9BACT</name>
<evidence type="ECO:0000313" key="3">
    <source>
        <dbReference type="EMBL" id="TGY76712.1"/>
    </source>
</evidence>
<accession>A0A4S1ZKF0</accession>
<proteinExistence type="predicted"/>